<evidence type="ECO:0000256" key="1">
    <source>
        <dbReference type="SAM" id="Phobius"/>
    </source>
</evidence>
<dbReference type="Gene3D" id="3.60.10.10">
    <property type="entry name" value="Endonuclease/exonuclease/phosphatase"/>
    <property type="match status" value="1"/>
</dbReference>
<sequence>MNYILGFGYVVLLLLAYGIFDHGYISDIVHSLRGQLLLGSLCLALLIFIKSRAFGLLTITISLFVTFMHFIPQPSFDLDKKANELHTKQINLRYSNSKIEQHLASFNKETWDLLVLFEFSDKHREMFAAVKPKFARFGYNEIEGFPMGIAIVSKHPIVYRQVVHIESPKAGYVHLKLLVNQKILNVVAVHPPSPRTPALWHRRNIVLEQISLLLNDIEGPWLVVGDLNTVPWSNYIAINKGKWCYKAFGHYHSWVATQRGPSALIGLPIDHCVTSPEMNIHTLQVTPFVGSDHLLLEHTLSF</sequence>
<keyword evidence="1" id="KW-0472">Membrane</keyword>
<proteinExistence type="predicted"/>
<evidence type="ECO:0000313" key="4">
    <source>
        <dbReference type="Proteomes" id="UP000016487"/>
    </source>
</evidence>
<accession>A0AAD4AIG0</accession>
<keyword evidence="1" id="KW-1133">Transmembrane helix</keyword>
<dbReference type="InterPro" id="IPR036691">
    <property type="entry name" value="Endo/exonu/phosph_ase_sf"/>
</dbReference>
<gene>
    <name evidence="3" type="ORF">PCIT_a4249</name>
</gene>
<evidence type="ECO:0000259" key="2">
    <source>
        <dbReference type="Pfam" id="PF03372"/>
    </source>
</evidence>
<reference evidence="3" key="1">
    <citation type="journal article" date="2012" name="J. Bacteriol.">
        <title>Genome sequences of type strains of seven species of the marine bacterium Pseudoalteromonas.</title>
        <authorList>
            <person name="Xie B.B."/>
            <person name="Shu Y.L."/>
            <person name="Qin Q.L."/>
            <person name="Rong J.C."/>
            <person name="Zhang X.Y."/>
            <person name="Chen X.L."/>
            <person name="Shi M."/>
            <person name="He H.L."/>
            <person name="Zhou B.C."/>
            <person name="Zhang Y.Z."/>
        </authorList>
    </citation>
    <scope>NUCLEOTIDE SEQUENCE</scope>
    <source>
        <strain evidence="3">DSM 8771</strain>
    </source>
</reference>
<protein>
    <recommendedName>
        <fullName evidence="2">Endonuclease/exonuclease/phosphatase domain-containing protein</fullName>
    </recommendedName>
</protein>
<organism evidence="3 4">
    <name type="scientific">Pseudoalteromonas citrea</name>
    <dbReference type="NCBI Taxonomy" id="43655"/>
    <lineage>
        <taxon>Bacteria</taxon>
        <taxon>Pseudomonadati</taxon>
        <taxon>Pseudomonadota</taxon>
        <taxon>Gammaproteobacteria</taxon>
        <taxon>Alteromonadales</taxon>
        <taxon>Pseudoalteromonadaceae</taxon>
        <taxon>Pseudoalteromonas</taxon>
    </lineage>
</organism>
<comment type="caution">
    <text evidence="3">The sequence shown here is derived from an EMBL/GenBank/DDBJ whole genome shotgun (WGS) entry which is preliminary data.</text>
</comment>
<dbReference type="SUPFAM" id="SSF56219">
    <property type="entry name" value="DNase I-like"/>
    <property type="match status" value="1"/>
</dbReference>
<keyword evidence="1" id="KW-0812">Transmembrane</keyword>
<evidence type="ECO:0000313" key="3">
    <source>
        <dbReference type="EMBL" id="KAF7771193.1"/>
    </source>
</evidence>
<feature type="transmembrane region" description="Helical" evidence="1">
    <location>
        <begin position="53"/>
        <end position="71"/>
    </location>
</feature>
<name>A0AAD4AIG0_9GAMM</name>
<dbReference type="GO" id="GO:0003824">
    <property type="term" value="F:catalytic activity"/>
    <property type="evidence" value="ECO:0007669"/>
    <property type="project" value="InterPro"/>
</dbReference>
<dbReference type="Proteomes" id="UP000016487">
    <property type="component" value="Unassembled WGS sequence"/>
</dbReference>
<feature type="domain" description="Endonuclease/exonuclease/phosphatase" evidence="2">
    <location>
        <begin position="98"/>
        <end position="293"/>
    </location>
</feature>
<dbReference type="Pfam" id="PF03372">
    <property type="entry name" value="Exo_endo_phos"/>
    <property type="match status" value="1"/>
</dbReference>
<dbReference type="InterPro" id="IPR005135">
    <property type="entry name" value="Endo/exonuclease/phosphatase"/>
</dbReference>
<feature type="transmembrane region" description="Helical" evidence="1">
    <location>
        <begin position="28"/>
        <end position="48"/>
    </location>
</feature>
<dbReference type="RefSeq" id="WP_010363376.1">
    <property type="nucleotide sequence ID" value="NZ_AHBZ03000017.1"/>
</dbReference>
<dbReference type="AlphaFoldDB" id="A0AAD4AIG0"/>
<dbReference type="EMBL" id="AHBZ03000017">
    <property type="protein sequence ID" value="KAF7771193.1"/>
    <property type="molecule type" value="Genomic_DNA"/>
</dbReference>
<reference evidence="3" key="2">
    <citation type="submission" date="2015-03" db="EMBL/GenBank/DDBJ databases">
        <title>Genome sequence of Pseudoalteromonas citrea.</title>
        <authorList>
            <person name="Xie B.-B."/>
            <person name="Rong J.-C."/>
            <person name="Qin Q.-L."/>
            <person name="Zhang Y.-Z."/>
        </authorList>
    </citation>
    <scope>NUCLEOTIDE SEQUENCE</scope>
    <source>
        <strain evidence="3">DSM 8771</strain>
    </source>
</reference>